<accession>A0A2A4MUY0</accession>
<keyword evidence="1" id="KW-0732">Signal</keyword>
<dbReference type="EMBL" id="NVQR01000006">
    <property type="protein sequence ID" value="PCH63895.1"/>
    <property type="molecule type" value="Genomic_DNA"/>
</dbReference>
<evidence type="ECO:0008006" key="4">
    <source>
        <dbReference type="Google" id="ProtNLM"/>
    </source>
</evidence>
<name>A0A2A4MUY0_9GAMM</name>
<organism evidence="2 3">
    <name type="scientific">SAR86 cluster bacterium</name>
    <dbReference type="NCBI Taxonomy" id="2030880"/>
    <lineage>
        <taxon>Bacteria</taxon>
        <taxon>Pseudomonadati</taxon>
        <taxon>Pseudomonadota</taxon>
        <taxon>Gammaproteobacteria</taxon>
        <taxon>SAR86 cluster</taxon>
    </lineage>
</organism>
<proteinExistence type="predicted"/>
<comment type="caution">
    <text evidence="2">The sequence shown here is derived from an EMBL/GenBank/DDBJ whole genome shotgun (WGS) entry which is preliminary data.</text>
</comment>
<protein>
    <recommendedName>
        <fullName evidence="4">Alkyl hydroperoxide reductase subunit C/ Thiol specific antioxidant domain-containing protein</fullName>
    </recommendedName>
</protein>
<reference evidence="3" key="1">
    <citation type="submission" date="2017-08" db="EMBL/GenBank/DDBJ databases">
        <title>A dynamic microbial community with high functional redundancy inhabits the cold, oxic subseafloor aquifer.</title>
        <authorList>
            <person name="Tully B.J."/>
            <person name="Wheat C.G."/>
            <person name="Glazer B.T."/>
            <person name="Huber J.A."/>
        </authorList>
    </citation>
    <scope>NUCLEOTIDE SEQUENCE [LARGE SCALE GENOMIC DNA]</scope>
</reference>
<evidence type="ECO:0000313" key="2">
    <source>
        <dbReference type="EMBL" id="PCH63895.1"/>
    </source>
</evidence>
<evidence type="ECO:0000313" key="3">
    <source>
        <dbReference type="Proteomes" id="UP000218172"/>
    </source>
</evidence>
<dbReference type="AlphaFoldDB" id="A0A2A4MUY0"/>
<dbReference type="Proteomes" id="UP000218172">
    <property type="component" value="Unassembled WGS sequence"/>
</dbReference>
<evidence type="ECO:0000256" key="1">
    <source>
        <dbReference type="SAM" id="SignalP"/>
    </source>
</evidence>
<gene>
    <name evidence="2" type="ORF">COC19_00520</name>
</gene>
<feature type="signal peptide" evidence="1">
    <location>
        <begin position="1"/>
        <end position="36"/>
    </location>
</feature>
<sequence>MQQINMRHIMKKQFLNRFSTAWAILLLSGFLSSALAQDYDWAPDFPVGANIPAIEALDQHGQLRNFDDLVGDKGLILFLNRSFDW</sequence>
<feature type="chain" id="PRO_5013150445" description="Alkyl hydroperoxide reductase subunit C/ Thiol specific antioxidant domain-containing protein" evidence="1">
    <location>
        <begin position="37"/>
        <end position="85"/>
    </location>
</feature>